<evidence type="ECO:0000313" key="3">
    <source>
        <dbReference type="Proteomes" id="UP000033867"/>
    </source>
</evidence>
<dbReference type="CDD" id="cd04186">
    <property type="entry name" value="GT_2_like_c"/>
    <property type="match status" value="1"/>
</dbReference>
<dbReference type="InterPro" id="IPR001173">
    <property type="entry name" value="Glyco_trans_2-like"/>
</dbReference>
<accession>A0A0G1E9K1</accession>
<feature type="domain" description="Glycosyltransferase 2-like" evidence="1">
    <location>
        <begin position="25"/>
        <end position="156"/>
    </location>
</feature>
<keyword evidence="2" id="KW-0808">Transferase</keyword>
<protein>
    <submittedName>
        <fullName evidence="2">Family 2 glycosyl transferase</fullName>
    </submittedName>
</protein>
<dbReference type="Gene3D" id="3.90.550.10">
    <property type="entry name" value="Spore Coat Polysaccharide Biosynthesis Protein SpsA, Chain A"/>
    <property type="match status" value="1"/>
</dbReference>
<proteinExistence type="predicted"/>
<dbReference type="AlphaFoldDB" id="A0A0G1E9K1"/>
<sequence length="293" mass="33984">MVQILNQVQDDTKDWNNHTMHDICITMVNTNEAEDIVRCLTSLFADSKDSGLDVAVVIVDNHSAEDIEPIVKEKFSNITVLRQEKNEGFGKSHNKAIGAVDATYYFVLNPDTTFPAGQGFLQKCFSYMESHPKVGIMGPKIFYPDGTLQYSCYRFPTFLQPVYSRTSLGNKGKGKKIADNFLMKDFDHDKTQPVDWIMGSAMFVRKQAIDAVGVFDERFWMYAEDSDWCRRMWEEHWPVYYVHDISLSHVHKRASAKVPGIVNALLKNKYARQHIKSWLKYFLKWRGNSRFYY</sequence>
<dbReference type="InterPro" id="IPR029044">
    <property type="entry name" value="Nucleotide-diphossugar_trans"/>
</dbReference>
<reference evidence="2 3" key="1">
    <citation type="journal article" date="2015" name="Nature">
        <title>rRNA introns, odd ribosomes, and small enigmatic genomes across a large radiation of phyla.</title>
        <authorList>
            <person name="Brown C.T."/>
            <person name="Hug L.A."/>
            <person name="Thomas B.C."/>
            <person name="Sharon I."/>
            <person name="Castelle C.J."/>
            <person name="Singh A."/>
            <person name="Wilkins M.J."/>
            <person name="Williams K.H."/>
            <person name="Banfield J.F."/>
        </authorList>
    </citation>
    <scope>NUCLEOTIDE SEQUENCE [LARGE SCALE GENOMIC DNA]</scope>
</reference>
<dbReference type="PANTHER" id="PTHR43179">
    <property type="entry name" value="RHAMNOSYLTRANSFERASE WBBL"/>
    <property type="match status" value="1"/>
</dbReference>
<organism evidence="2 3">
    <name type="scientific">Candidatus Magasanikbacteria bacterium GW2011_GWE2_42_7</name>
    <dbReference type="NCBI Taxonomy" id="1619052"/>
    <lineage>
        <taxon>Bacteria</taxon>
        <taxon>Candidatus Magasanikiibacteriota</taxon>
    </lineage>
</organism>
<evidence type="ECO:0000313" key="2">
    <source>
        <dbReference type="EMBL" id="KKS71258.1"/>
    </source>
</evidence>
<dbReference type="EMBL" id="LCEK01000033">
    <property type="protein sequence ID" value="KKS71258.1"/>
    <property type="molecule type" value="Genomic_DNA"/>
</dbReference>
<comment type="caution">
    <text evidence="2">The sequence shown here is derived from an EMBL/GenBank/DDBJ whole genome shotgun (WGS) entry which is preliminary data.</text>
</comment>
<name>A0A0G1E9K1_9BACT</name>
<dbReference type="Proteomes" id="UP000033867">
    <property type="component" value="Unassembled WGS sequence"/>
</dbReference>
<dbReference type="PANTHER" id="PTHR43179:SF7">
    <property type="entry name" value="RHAMNOSYLTRANSFERASE WBBL"/>
    <property type="match status" value="1"/>
</dbReference>
<dbReference type="GO" id="GO:0016740">
    <property type="term" value="F:transferase activity"/>
    <property type="evidence" value="ECO:0007669"/>
    <property type="project" value="UniProtKB-KW"/>
</dbReference>
<evidence type="ECO:0000259" key="1">
    <source>
        <dbReference type="Pfam" id="PF00535"/>
    </source>
</evidence>
<dbReference type="SUPFAM" id="SSF53448">
    <property type="entry name" value="Nucleotide-diphospho-sugar transferases"/>
    <property type="match status" value="1"/>
</dbReference>
<dbReference type="Pfam" id="PF00535">
    <property type="entry name" value="Glycos_transf_2"/>
    <property type="match status" value="1"/>
</dbReference>
<gene>
    <name evidence="2" type="ORF">UV42_C0033G0014</name>
</gene>